<dbReference type="EMBL" id="JANCLT010000014">
    <property type="protein sequence ID" value="MCP8970740.1"/>
    <property type="molecule type" value="Genomic_DNA"/>
</dbReference>
<protein>
    <submittedName>
        <fullName evidence="9">Endonuclease MutS2</fullName>
    </submittedName>
</protein>
<dbReference type="GO" id="GO:0005524">
    <property type="term" value="F:ATP binding"/>
    <property type="evidence" value="ECO:0007669"/>
    <property type="project" value="UniProtKB-KW"/>
</dbReference>
<dbReference type="SUPFAM" id="SSF52540">
    <property type="entry name" value="P-loop containing nucleoside triphosphate hydrolases"/>
    <property type="match status" value="1"/>
</dbReference>
<keyword evidence="10" id="KW-1185">Reference proteome</keyword>
<dbReference type="Proteomes" id="UP001156102">
    <property type="component" value="Unassembled WGS sequence"/>
</dbReference>
<dbReference type="GO" id="GO:0030983">
    <property type="term" value="F:mismatched DNA binding"/>
    <property type="evidence" value="ECO:0007669"/>
    <property type="project" value="InterPro"/>
</dbReference>
<gene>
    <name evidence="9" type="ORF">NK662_19670</name>
</gene>
<dbReference type="PANTHER" id="PTHR48466">
    <property type="entry name" value="OS10G0509000 PROTEIN-RELATED"/>
    <property type="match status" value="1"/>
</dbReference>
<name>A0AA41XD83_9BACI</name>
<sequence>MHQQTLHVLELERIKEDVAHYAVTEEGKQAVRQLQPSVHVKQIRAWLEEVTEAKRILAISSSVPIHGLAGMQGLLGLLNKGMALRAGQLAGLHDFLDCCRRLKRFMKEKEYAASRVSAYVYALEDLPELAAEIFRCIRNGAVDDYASRELEKIRKQVRIQEERLKEKLNQILKSSKYKPYLQEGIVSQRDGRYVIPVKKDYKGKIKGAVLDVSASGSTVYVEPEEIARAQEQLVLLQVEEEIEVQRILGYLTGLVEAHEDQLRLAVETMVHYDALFAKAKHSLAIGGCSVEVNESHHILLKEARHPLLGSKAVPLHLELGHGRHALVITGPNTGGKTVAIKTVGLLTLMMQSGLHVPAAPDSHLSIFQHVLLDIGDGQSMDQNLSTFSSRITNIVEILKTTNDRSLVLLDELGSGTDPKEGMGLATAILTELYDKGATLLATTHYSEIKDFAEAHEGFINGSMEFDVATLQPTHRLIIGSGGESQAFAIALRLGMHPKIIERAHSITYREEKSYPFAGDAAERRELEKQLAVNRYAKREKQAVRAEKPAALFSQGDNVQIIQTGEFGIVYTGPDERGDYVVQVKGEKRTYNHKRMKLYIAAADLYPADYDFDVIFETKENRKKDRAMERRHVEGLTIERE</sequence>
<dbReference type="PANTHER" id="PTHR48466:SF2">
    <property type="entry name" value="OS10G0509000 PROTEIN"/>
    <property type="match status" value="1"/>
</dbReference>
<dbReference type="GO" id="GO:0019843">
    <property type="term" value="F:rRNA binding"/>
    <property type="evidence" value="ECO:0007669"/>
    <property type="project" value="UniProtKB-KW"/>
</dbReference>
<evidence type="ECO:0000313" key="9">
    <source>
        <dbReference type="EMBL" id="MCP8970740.1"/>
    </source>
</evidence>
<comment type="caution">
    <text evidence="9">The sequence shown here is derived from an EMBL/GenBank/DDBJ whole genome shotgun (WGS) entry which is preliminary data.</text>
</comment>
<keyword evidence="4" id="KW-0067">ATP-binding</keyword>
<dbReference type="Pfam" id="PF00488">
    <property type="entry name" value="MutS_V"/>
    <property type="match status" value="1"/>
</dbReference>
<keyword evidence="3" id="KW-0378">Hydrolase</keyword>
<keyword evidence="9" id="KW-0540">Nuclease</keyword>
<dbReference type="AlphaFoldDB" id="A0AA41XD83"/>
<reference evidence="9" key="1">
    <citation type="submission" date="2022-07" db="EMBL/GenBank/DDBJ databases">
        <authorList>
            <person name="Li W.-J."/>
            <person name="Deng Q.-Q."/>
        </authorList>
    </citation>
    <scope>NUCLEOTIDE SEQUENCE</scope>
    <source>
        <strain evidence="9">SYSU M60031</strain>
    </source>
</reference>
<feature type="coiled-coil region" evidence="7">
    <location>
        <begin position="147"/>
        <end position="174"/>
    </location>
</feature>
<dbReference type="Gene3D" id="3.40.50.300">
    <property type="entry name" value="P-loop containing nucleotide triphosphate hydrolases"/>
    <property type="match status" value="1"/>
</dbReference>
<evidence type="ECO:0000256" key="6">
    <source>
        <dbReference type="ARBA" id="ARBA00023125"/>
    </source>
</evidence>
<dbReference type="PIRSF" id="PIRSF005814">
    <property type="entry name" value="MutS_YshD"/>
    <property type="match status" value="1"/>
</dbReference>
<evidence type="ECO:0000256" key="2">
    <source>
        <dbReference type="ARBA" id="ARBA00022741"/>
    </source>
</evidence>
<keyword evidence="2" id="KW-0547">Nucleotide-binding</keyword>
<keyword evidence="9" id="KW-0255">Endonuclease</keyword>
<dbReference type="NCBIfam" id="TIGR01069">
    <property type="entry name" value="mutS2"/>
    <property type="match status" value="1"/>
</dbReference>
<keyword evidence="1" id="KW-0699">rRNA-binding</keyword>
<dbReference type="InterPro" id="IPR027417">
    <property type="entry name" value="P-loop_NTPase"/>
</dbReference>
<organism evidence="9 10">
    <name type="scientific">Ectobacillus ponti</name>
    <dbReference type="NCBI Taxonomy" id="2961894"/>
    <lineage>
        <taxon>Bacteria</taxon>
        <taxon>Bacillati</taxon>
        <taxon>Bacillota</taxon>
        <taxon>Bacilli</taxon>
        <taxon>Bacillales</taxon>
        <taxon>Bacillaceae</taxon>
        <taxon>Ectobacillus</taxon>
    </lineage>
</organism>
<evidence type="ECO:0000256" key="5">
    <source>
        <dbReference type="ARBA" id="ARBA00022884"/>
    </source>
</evidence>
<dbReference type="SMART" id="SM00534">
    <property type="entry name" value="MUTSac"/>
    <property type="match status" value="1"/>
</dbReference>
<evidence type="ECO:0000256" key="1">
    <source>
        <dbReference type="ARBA" id="ARBA00022730"/>
    </source>
</evidence>
<evidence type="ECO:0000256" key="4">
    <source>
        <dbReference type="ARBA" id="ARBA00022840"/>
    </source>
</evidence>
<dbReference type="InterPro" id="IPR036187">
    <property type="entry name" value="DNA_mismatch_repair_MutS_sf"/>
</dbReference>
<evidence type="ECO:0000256" key="7">
    <source>
        <dbReference type="SAM" id="Coils"/>
    </source>
</evidence>
<dbReference type="SMART" id="SM00533">
    <property type="entry name" value="MUTSd"/>
    <property type="match status" value="1"/>
</dbReference>
<keyword evidence="7" id="KW-0175">Coiled coil</keyword>
<dbReference type="GO" id="GO:0004519">
    <property type="term" value="F:endonuclease activity"/>
    <property type="evidence" value="ECO:0007669"/>
    <property type="project" value="UniProtKB-KW"/>
</dbReference>
<dbReference type="InterPro" id="IPR045076">
    <property type="entry name" value="MutS"/>
</dbReference>
<dbReference type="InterPro" id="IPR005747">
    <property type="entry name" value="MutS2"/>
</dbReference>
<evidence type="ECO:0000259" key="8">
    <source>
        <dbReference type="PROSITE" id="PS00486"/>
    </source>
</evidence>
<feature type="domain" description="DNA mismatch repair proteins mutS family" evidence="8">
    <location>
        <begin position="405"/>
        <end position="421"/>
    </location>
</feature>
<dbReference type="InterPro" id="IPR000432">
    <property type="entry name" value="DNA_mismatch_repair_MutS_C"/>
</dbReference>
<dbReference type="SUPFAM" id="SSF48334">
    <property type="entry name" value="DNA repair protein MutS, domain III"/>
    <property type="match status" value="1"/>
</dbReference>
<dbReference type="RefSeq" id="WP_254760665.1">
    <property type="nucleotide sequence ID" value="NZ_JANCLT010000014.1"/>
</dbReference>
<dbReference type="InterPro" id="IPR007696">
    <property type="entry name" value="DNA_mismatch_repair_MutS_core"/>
</dbReference>
<dbReference type="GO" id="GO:0006298">
    <property type="term" value="P:mismatch repair"/>
    <property type="evidence" value="ECO:0007669"/>
    <property type="project" value="InterPro"/>
</dbReference>
<proteinExistence type="predicted"/>
<keyword evidence="5" id="KW-0694">RNA-binding</keyword>
<dbReference type="GO" id="GO:0140664">
    <property type="term" value="F:ATP-dependent DNA damage sensor activity"/>
    <property type="evidence" value="ECO:0007669"/>
    <property type="project" value="InterPro"/>
</dbReference>
<accession>A0AA41XD83</accession>
<evidence type="ECO:0000256" key="3">
    <source>
        <dbReference type="ARBA" id="ARBA00022801"/>
    </source>
</evidence>
<dbReference type="GO" id="GO:0045910">
    <property type="term" value="P:negative regulation of DNA recombination"/>
    <property type="evidence" value="ECO:0007669"/>
    <property type="project" value="InterPro"/>
</dbReference>
<dbReference type="PROSITE" id="PS00486">
    <property type="entry name" value="DNA_MISMATCH_REPAIR_2"/>
    <property type="match status" value="1"/>
</dbReference>
<dbReference type="FunFam" id="3.40.50.300:FF:000830">
    <property type="entry name" value="Endonuclease MutS2"/>
    <property type="match status" value="1"/>
</dbReference>
<keyword evidence="6" id="KW-0238">DNA-binding</keyword>
<dbReference type="GO" id="GO:0016887">
    <property type="term" value="F:ATP hydrolysis activity"/>
    <property type="evidence" value="ECO:0007669"/>
    <property type="project" value="InterPro"/>
</dbReference>
<evidence type="ECO:0000313" key="10">
    <source>
        <dbReference type="Proteomes" id="UP001156102"/>
    </source>
</evidence>